<evidence type="ECO:0000256" key="1">
    <source>
        <dbReference type="SAM" id="Phobius"/>
    </source>
</evidence>
<keyword evidence="1" id="KW-1133">Transmembrane helix</keyword>
<feature type="transmembrane region" description="Helical" evidence="1">
    <location>
        <begin position="20"/>
        <end position="41"/>
    </location>
</feature>
<accession>A0ABM8B8C0</accession>
<dbReference type="EMBL" id="AP026798">
    <property type="protein sequence ID" value="BDR53062.1"/>
    <property type="molecule type" value="Genomic_DNA"/>
</dbReference>
<protein>
    <submittedName>
        <fullName evidence="2">Uncharacterized protein</fullName>
    </submittedName>
</protein>
<evidence type="ECO:0000313" key="2">
    <source>
        <dbReference type="EMBL" id="BDR53062.1"/>
    </source>
</evidence>
<name>A0ABM8B8C0_9BIFI</name>
<sequence>MITSYHSRDEFHFADRKSQVLRLVEYTAFRMAAIMLFLIIFGNDSTRVVLSNPANWVVAAALSTVLGLHDWFTDFGQESERSWERRQVQKGLTWRPKKVYHRADFPKNVSE</sequence>
<keyword evidence="1" id="KW-0812">Transmembrane</keyword>
<evidence type="ECO:0000313" key="3">
    <source>
        <dbReference type="Proteomes" id="UP001321766"/>
    </source>
</evidence>
<dbReference type="Proteomes" id="UP001321766">
    <property type="component" value="Chromosome"/>
</dbReference>
<keyword evidence="3" id="KW-1185">Reference proteome</keyword>
<organism evidence="2 3">
    <name type="scientific">Bombiscardovia nodaiensis</name>
    <dbReference type="NCBI Taxonomy" id="2932181"/>
    <lineage>
        <taxon>Bacteria</taxon>
        <taxon>Bacillati</taxon>
        <taxon>Actinomycetota</taxon>
        <taxon>Actinomycetes</taxon>
        <taxon>Bifidobacteriales</taxon>
        <taxon>Bifidobacteriaceae</taxon>
        <taxon>Bombiscardovia</taxon>
    </lineage>
</organism>
<keyword evidence="1" id="KW-0472">Membrane</keyword>
<gene>
    <name evidence="2" type="ORF">KIM372_09690</name>
</gene>
<reference evidence="2 3" key="1">
    <citation type="journal article" date="2023" name="Microbiol. Spectr.">
        <title>Symbiosis of Carpenter Bees with Uncharacterized Lactic Acid Bacteria Showing NAD Auxotrophy.</title>
        <authorList>
            <person name="Kawasaki S."/>
            <person name="Ozawa K."/>
            <person name="Mori T."/>
            <person name="Yamamoto A."/>
            <person name="Ito M."/>
            <person name="Ohkuma M."/>
            <person name="Sakamoto M."/>
            <person name="Matsutani M."/>
        </authorList>
    </citation>
    <scope>NUCLEOTIDE SEQUENCE [LARGE SCALE GENOMIC DNA]</scope>
    <source>
        <strain evidence="2 3">Kim37-2</strain>
    </source>
</reference>
<proteinExistence type="predicted"/>